<gene>
    <name evidence="1" type="ORF">BRAD3257_1715</name>
</gene>
<organism evidence="1 2">
    <name type="scientific">Bradyrhizobium vignae</name>
    <dbReference type="NCBI Taxonomy" id="1549949"/>
    <lineage>
        <taxon>Bacteria</taxon>
        <taxon>Pseudomonadati</taxon>
        <taxon>Pseudomonadota</taxon>
        <taxon>Alphaproteobacteria</taxon>
        <taxon>Hyphomicrobiales</taxon>
        <taxon>Nitrobacteraceae</taxon>
        <taxon>Bradyrhizobium</taxon>
    </lineage>
</organism>
<protein>
    <submittedName>
        <fullName evidence="1">Uncharacterized protein</fullName>
    </submittedName>
</protein>
<proteinExistence type="predicted"/>
<dbReference type="Proteomes" id="UP000246085">
    <property type="component" value="Chromosome BRAD3257"/>
</dbReference>
<evidence type="ECO:0000313" key="2">
    <source>
        <dbReference type="Proteomes" id="UP000246085"/>
    </source>
</evidence>
<dbReference type="AlphaFoldDB" id="A0A2U3PUK6"/>
<sequence>MPKVESGKPVHCVELVTGERLTGTVLVSDSELRADIYSYNGHFHIKGEEPIFLQTATNEIVSLHANVTTIAGTSSRNFSPERATRHQQILSNVAVTGHDSWTAEDGVKQVSFIVKHTNQLMRHDGKVKAIGRTRVPGENELTIFNDTAQGMTLRAWYGVAYGMELEGPQEIWTTFGLEFDQPQNIRDYIGHVSDYVSFLSFCFGVPLTPSSIRIDRLSFAQMREAIDKREYRGDHKVHYVWPEDEVDNRDPWVGGSPVRCWDDQELPAFRACLVAWMNRALAWRRPNALMMRGFGLKNVVSSERLLNACRWFEDIAIGKAQPVLSASDVDAIAAIAAAKAQELGHEAGIGERVAGAIRWIRAETAEQQFRRLIGTVEARFGKGIMPEEAVEHLKRAISFRGKSAHGHFNPESDAQFRQFSKSTRAMESLCYLLTALELPIPEPGLSRVGANPILRDYRMAYD</sequence>
<dbReference type="KEGG" id="bvz:BRAD3257_1715"/>
<accession>A0A2U3PUK6</accession>
<dbReference type="RefSeq" id="WP_122401369.1">
    <property type="nucleotide sequence ID" value="NZ_LS398110.1"/>
</dbReference>
<reference evidence="1 2" key="1">
    <citation type="submission" date="2018-03" db="EMBL/GenBank/DDBJ databases">
        <authorList>
            <person name="Gully D."/>
        </authorList>
    </citation>
    <scope>NUCLEOTIDE SEQUENCE [LARGE SCALE GENOMIC DNA]</scope>
    <source>
        <strain evidence="1">ORS3257</strain>
    </source>
</reference>
<dbReference type="EMBL" id="LS398110">
    <property type="protein sequence ID" value="SPP92833.1"/>
    <property type="molecule type" value="Genomic_DNA"/>
</dbReference>
<evidence type="ECO:0000313" key="1">
    <source>
        <dbReference type="EMBL" id="SPP92833.1"/>
    </source>
</evidence>
<name>A0A2U3PUK6_9BRAD</name>